<proteinExistence type="predicted"/>
<sequence length="257" mass="27782">MMVTLSRPGRRSLLIGAAAAGVAVTTARMATAKPPGAAEGPWTVELFTSQGCSSCPPADAYLGLLAKRPDIVALSFHVDYWDYIGWKDSFATRATTDRQRAYARVLKQRYVYTPEMVVDGIGHDTGRERAGIERLLAEAQRRSPRRATPELSRSHSGALTVKLAAFPLDGTPADVALAIYDRRHSTPVDSGENRGRMLDNFNIVRRLEVLSRWDGAAASWTVEDAGLQPGLGAAVIVQRADHGPVIGCNKLEPMVSG</sequence>
<protein>
    <recommendedName>
        <fullName evidence="4">DUF1223 domain-containing protein</fullName>
    </recommendedName>
</protein>
<keyword evidence="3" id="KW-1185">Reference proteome</keyword>
<keyword evidence="1" id="KW-0732">Signal</keyword>
<dbReference type="InterPro" id="IPR010634">
    <property type="entry name" value="DUF1223"/>
</dbReference>
<feature type="chain" id="PRO_5021777122" description="DUF1223 domain-containing protein" evidence="1">
    <location>
        <begin position="33"/>
        <end position="257"/>
    </location>
</feature>
<comment type="caution">
    <text evidence="2">The sequence shown here is derived from an EMBL/GenBank/DDBJ whole genome shotgun (WGS) entry which is preliminary data.</text>
</comment>
<name>A0A512NNR0_9HYPH</name>
<dbReference type="EMBL" id="BKAJ01000171">
    <property type="protein sequence ID" value="GEP60587.1"/>
    <property type="molecule type" value="Genomic_DNA"/>
</dbReference>
<evidence type="ECO:0000313" key="3">
    <source>
        <dbReference type="Proteomes" id="UP000321058"/>
    </source>
</evidence>
<reference evidence="2 3" key="1">
    <citation type="submission" date="2019-07" db="EMBL/GenBank/DDBJ databases">
        <title>Whole genome shotgun sequence of Reyranella soli NBRC 108950.</title>
        <authorList>
            <person name="Hosoyama A."/>
            <person name="Uohara A."/>
            <person name="Ohji S."/>
            <person name="Ichikawa N."/>
        </authorList>
    </citation>
    <scope>NUCLEOTIDE SEQUENCE [LARGE SCALE GENOMIC DNA]</scope>
    <source>
        <strain evidence="2 3">NBRC 108950</strain>
    </source>
</reference>
<feature type="signal peptide" evidence="1">
    <location>
        <begin position="1"/>
        <end position="32"/>
    </location>
</feature>
<organism evidence="2 3">
    <name type="scientific">Reyranella soli</name>
    <dbReference type="NCBI Taxonomy" id="1230389"/>
    <lineage>
        <taxon>Bacteria</taxon>
        <taxon>Pseudomonadati</taxon>
        <taxon>Pseudomonadota</taxon>
        <taxon>Alphaproteobacteria</taxon>
        <taxon>Hyphomicrobiales</taxon>
        <taxon>Reyranellaceae</taxon>
        <taxon>Reyranella</taxon>
    </lineage>
</organism>
<evidence type="ECO:0000313" key="2">
    <source>
        <dbReference type="EMBL" id="GEP60587.1"/>
    </source>
</evidence>
<gene>
    <name evidence="2" type="ORF">RSO01_77530</name>
</gene>
<accession>A0A512NNR0</accession>
<dbReference type="PROSITE" id="PS51318">
    <property type="entry name" value="TAT"/>
    <property type="match status" value="1"/>
</dbReference>
<dbReference type="Proteomes" id="UP000321058">
    <property type="component" value="Unassembled WGS sequence"/>
</dbReference>
<evidence type="ECO:0008006" key="4">
    <source>
        <dbReference type="Google" id="ProtNLM"/>
    </source>
</evidence>
<dbReference type="InterPro" id="IPR006311">
    <property type="entry name" value="TAT_signal"/>
</dbReference>
<evidence type="ECO:0000256" key="1">
    <source>
        <dbReference type="SAM" id="SignalP"/>
    </source>
</evidence>
<dbReference type="InterPro" id="IPR036249">
    <property type="entry name" value="Thioredoxin-like_sf"/>
</dbReference>
<dbReference type="PANTHER" id="PTHR36057:SF1">
    <property type="entry name" value="LIPOPROTEIN LIPID ATTACHMENT SITE-LIKE PROTEIN, PUTATIVE (DUF1223)-RELATED"/>
    <property type="match status" value="1"/>
</dbReference>
<dbReference type="SUPFAM" id="SSF52833">
    <property type="entry name" value="Thioredoxin-like"/>
    <property type="match status" value="1"/>
</dbReference>
<dbReference type="OrthoDB" id="9808254at2"/>
<dbReference type="AlphaFoldDB" id="A0A512NNR0"/>
<dbReference type="PANTHER" id="PTHR36057">
    <property type="match status" value="1"/>
</dbReference>
<dbReference type="Pfam" id="PF06764">
    <property type="entry name" value="DUF1223"/>
    <property type="match status" value="1"/>
</dbReference>